<evidence type="ECO:0000256" key="1">
    <source>
        <dbReference type="ARBA" id="ARBA00004651"/>
    </source>
</evidence>
<dbReference type="Gene3D" id="1.20.1070.10">
    <property type="entry name" value="Rhodopsin 7-helix transmembrane proteins"/>
    <property type="match status" value="1"/>
</dbReference>
<dbReference type="GO" id="GO:0004930">
    <property type="term" value="F:G protein-coupled receptor activity"/>
    <property type="evidence" value="ECO:0007669"/>
    <property type="project" value="UniProtKB-KW"/>
</dbReference>
<dbReference type="OMA" id="RWLLSAY"/>
<dbReference type="GeneID" id="110237540"/>
<feature type="transmembrane region" description="Helical" evidence="10">
    <location>
        <begin position="24"/>
        <end position="47"/>
    </location>
</feature>
<feature type="domain" description="G-protein coupled receptors family 1 profile" evidence="11">
    <location>
        <begin position="39"/>
        <end position="269"/>
    </location>
</feature>
<dbReference type="PANTHER" id="PTHR24246">
    <property type="entry name" value="OLFACTORY RECEPTOR AND ADENOSINE RECEPTOR"/>
    <property type="match status" value="1"/>
</dbReference>
<dbReference type="InterPro" id="IPR000276">
    <property type="entry name" value="GPCR_Rhodpsn"/>
</dbReference>
<dbReference type="Proteomes" id="UP000887567">
    <property type="component" value="Unplaced"/>
</dbReference>
<evidence type="ECO:0000256" key="10">
    <source>
        <dbReference type="SAM" id="Phobius"/>
    </source>
</evidence>
<dbReference type="SUPFAM" id="SSF81321">
    <property type="entry name" value="Family A G protein-coupled receptor-like"/>
    <property type="match status" value="1"/>
</dbReference>
<feature type="transmembrane region" description="Helical" evidence="10">
    <location>
        <begin position="171"/>
        <end position="195"/>
    </location>
</feature>
<evidence type="ECO:0000256" key="4">
    <source>
        <dbReference type="ARBA" id="ARBA00022989"/>
    </source>
</evidence>
<dbReference type="CDD" id="cd00637">
    <property type="entry name" value="7tm_classA_rhodopsin-like"/>
    <property type="match status" value="1"/>
</dbReference>
<keyword evidence="9" id="KW-0807">Transducer</keyword>
<dbReference type="KEGG" id="epa:110237540"/>
<keyword evidence="5" id="KW-0297">G-protein coupled receptor</keyword>
<dbReference type="PROSITE" id="PS50262">
    <property type="entry name" value="G_PROTEIN_RECEP_F1_2"/>
    <property type="match status" value="1"/>
</dbReference>
<keyword evidence="8" id="KW-0325">Glycoprotein</keyword>
<dbReference type="PRINTS" id="PR00237">
    <property type="entry name" value="GPCRRHODOPSN"/>
</dbReference>
<dbReference type="OrthoDB" id="5958750at2759"/>
<dbReference type="RefSeq" id="XP_020898817.1">
    <property type="nucleotide sequence ID" value="XM_021043158.2"/>
</dbReference>
<keyword evidence="7" id="KW-0675">Receptor</keyword>
<keyword evidence="4 10" id="KW-1133">Transmembrane helix</keyword>
<evidence type="ECO:0000256" key="3">
    <source>
        <dbReference type="ARBA" id="ARBA00022692"/>
    </source>
</evidence>
<feature type="transmembrane region" description="Helical" evidence="10">
    <location>
        <begin position="139"/>
        <end position="159"/>
    </location>
</feature>
<evidence type="ECO:0000256" key="5">
    <source>
        <dbReference type="ARBA" id="ARBA00023040"/>
    </source>
</evidence>
<sequence length="304" mass="34299">MNNTSMVNNPKASRGSDVLPYTEAWLFGFGLESLTIITLNVLTLIVLTQTYGLRKRTTYFLINLAVTDLFVGLLPLPMYMINIANPVLMKSNAVLYEAFQFLDMMFGACSVWTLALISLERLCIVLMPYAHRSAKLRSYFCAIGFCWLLPAIVGVIGFLPKHGLLNRTVYLYIIFLSLLFIPTATLVISHIALGVKFNQRSNKIRRARQENDLSKTLLIVTGTFLVSCLPFQTLVFFIALDPKYPIQLTIIVALKLLQYANSFMNPIIYWPRLPGFKEAARKLLPSKSKRSARQYLPPTSSSPV</sequence>
<evidence type="ECO:0000256" key="9">
    <source>
        <dbReference type="ARBA" id="ARBA00023224"/>
    </source>
</evidence>
<protein>
    <recommendedName>
        <fullName evidence="11">G-protein coupled receptors family 1 profile domain-containing protein</fullName>
    </recommendedName>
</protein>
<organism evidence="12 13">
    <name type="scientific">Exaiptasia diaphana</name>
    <name type="common">Tropical sea anemone</name>
    <name type="synonym">Aiptasia pulchella</name>
    <dbReference type="NCBI Taxonomy" id="2652724"/>
    <lineage>
        <taxon>Eukaryota</taxon>
        <taxon>Metazoa</taxon>
        <taxon>Cnidaria</taxon>
        <taxon>Anthozoa</taxon>
        <taxon>Hexacorallia</taxon>
        <taxon>Actiniaria</taxon>
        <taxon>Aiptasiidae</taxon>
        <taxon>Exaiptasia</taxon>
    </lineage>
</organism>
<dbReference type="AlphaFoldDB" id="A0A913X4G3"/>
<name>A0A913X4G3_EXADI</name>
<feature type="transmembrane region" description="Helical" evidence="10">
    <location>
        <begin position="101"/>
        <end position="119"/>
    </location>
</feature>
<evidence type="ECO:0000256" key="8">
    <source>
        <dbReference type="ARBA" id="ARBA00023180"/>
    </source>
</evidence>
<accession>A0A913X4G3</accession>
<dbReference type="EnsemblMetazoa" id="XM_021043150.2">
    <property type="protein sequence ID" value="XP_020898809.1"/>
    <property type="gene ID" value="LOC110237540"/>
</dbReference>
<dbReference type="RefSeq" id="XP_020898803.1">
    <property type="nucleotide sequence ID" value="XM_021043144.2"/>
</dbReference>
<evidence type="ECO:0000313" key="12">
    <source>
        <dbReference type="EnsemblMetazoa" id="XP_020898817.1"/>
    </source>
</evidence>
<dbReference type="InterPro" id="IPR017452">
    <property type="entry name" value="GPCR_Rhodpsn_7TM"/>
</dbReference>
<keyword evidence="13" id="KW-1185">Reference proteome</keyword>
<comment type="subcellular location">
    <subcellularLocation>
        <location evidence="1">Cell membrane</location>
        <topology evidence="1">Multi-pass membrane protein</topology>
    </subcellularLocation>
</comment>
<feature type="transmembrane region" description="Helical" evidence="10">
    <location>
        <begin position="216"/>
        <end position="240"/>
    </location>
</feature>
<dbReference type="Pfam" id="PF00001">
    <property type="entry name" value="7tm_1"/>
    <property type="match status" value="1"/>
</dbReference>
<keyword evidence="6 10" id="KW-0472">Membrane</keyword>
<evidence type="ECO:0000259" key="11">
    <source>
        <dbReference type="PROSITE" id="PS50262"/>
    </source>
</evidence>
<dbReference type="GO" id="GO:0005886">
    <property type="term" value="C:plasma membrane"/>
    <property type="evidence" value="ECO:0007669"/>
    <property type="project" value="UniProtKB-SubCell"/>
</dbReference>
<proteinExistence type="predicted"/>
<evidence type="ECO:0000256" key="6">
    <source>
        <dbReference type="ARBA" id="ARBA00023136"/>
    </source>
</evidence>
<dbReference type="EnsemblMetazoa" id="XM_021043144.2">
    <property type="protein sequence ID" value="XP_020898803.1"/>
    <property type="gene ID" value="LOC110237540"/>
</dbReference>
<keyword evidence="2" id="KW-1003">Cell membrane</keyword>
<feature type="transmembrane region" description="Helical" evidence="10">
    <location>
        <begin position="59"/>
        <end position="81"/>
    </location>
</feature>
<keyword evidence="3 10" id="KW-0812">Transmembrane</keyword>
<reference evidence="12" key="1">
    <citation type="submission" date="2022-11" db="UniProtKB">
        <authorList>
            <consortium name="EnsemblMetazoa"/>
        </authorList>
    </citation>
    <scope>IDENTIFICATION</scope>
</reference>
<dbReference type="RefSeq" id="XP_020898809.1">
    <property type="nucleotide sequence ID" value="XM_021043150.2"/>
</dbReference>
<evidence type="ECO:0000256" key="7">
    <source>
        <dbReference type="ARBA" id="ARBA00023170"/>
    </source>
</evidence>
<evidence type="ECO:0000313" key="13">
    <source>
        <dbReference type="Proteomes" id="UP000887567"/>
    </source>
</evidence>
<dbReference type="PANTHER" id="PTHR24246:SF27">
    <property type="entry name" value="ADENOSINE RECEPTOR, ISOFORM A"/>
    <property type="match status" value="1"/>
</dbReference>
<dbReference type="EnsemblMetazoa" id="XM_021043158.2">
    <property type="protein sequence ID" value="XP_020898817.1"/>
    <property type="gene ID" value="LOC110237540"/>
</dbReference>
<feature type="transmembrane region" description="Helical" evidence="10">
    <location>
        <begin position="246"/>
        <end position="264"/>
    </location>
</feature>
<evidence type="ECO:0000256" key="2">
    <source>
        <dbReference type="ARBA" id="ARBA00022475"/>
    </source>
</evidence>